<evidence type="ECO:0000313" key="3">
    <source>
        <dbReference type="EMBL" id="MBO8463180.1"/>
    </source>
</evidence>
<reference evidence="3" key="1">
    <citation type="submission" date="2020-10" db="EMBL/GenBank/DDBJ databases">
        <authorList>
            <person name="Gilroy R."/>
        </authorList>
    </citation>
    <scope>NUCLEOTIDE SEQUENCE</scope>
    <source>
        <strain evidence="3">E3-2379</strain>
    </source>
</reference>
<gene>
    <name evidence="3" type="ORF">IAC13_04530</name>
</gene>
<feature type="domain" description="Putative zinc-finger" evidence="2">
    <location>
        <begin position="3"/>
        <end position="36"/>
    </location>
</feature>
<dbReference type="Pfam" id="PF13490">
    <property type="entry name" value="zf-HC2"/>
    <property type="match status" value="1"/>
</dbReference>
<dbReference type="Proteomes" id="UP000823618">
    <property type="component" value="Unassembled WGS sequence"/>
</dbReference>
<keyword evidence="1" id="KW-1133">Transmembrane helix</keyword>
<evidence type="ECO:0000313" key="4">
    <source>
        <dbReference type="Proteomes" id="UP000823618"/>
    </source>
</evidence>
<feature type="transmembrane region" description="Helical" evidence="1">
    <location>
        <begin position="90"/>
        <end position="112"/>
    </location>
</feature>
<name>A0A9D9I026_9FIRM</name>
<sequence>MTCLEAQSMITTFIEEKLDDEQLEEFIHHMRECSDCKEELEVYYTLMVGMKQLDNNEQLSNNFAKELEEQLSYHENRIKGQKRFELQIKFGIICLSTILLMAVLIGLGVMILNGKKRASKENTSKYYYMNVKPHLFYPEDYSLRNPYGGIEIEKEKE</sequence>
<dbReference type="InterPro" id="IPR027383">
    <property type="entry name" value="Znf_put"/>
</dbReference>
<evidence type="ECO:0000256" key="1">
    <source>
        <dbReference type="SAM" id="Phobius"/>
    </source>
</evidence>
<reference evidence="3" key="2">
    <citation type="journal article" date="2021" name="PeerJ">
        <title>Extensive microbial diversity within the chicken gut microbiome revealed by metagenomics and culture.</title>
        <authorList>
            <person name="Gilroy R."/>
            <person name="Ravi A."/>
            <person name="Getino M."/>
            <person name="Pursley I."/>
            <person name="Horton D.L."/>
            <person name="Alikhan N.F."/>
            <person name="Baker D."/>
            <person name="Gharbi K."/>
            <person name="Hall N."/>
            <person name="Watson M."/>
            <person name="Adriaenssens E.M."/>
            <person name="Foster-Nyarko E."/>
            <person name="Jarju S."/>
            <person name="Secka A."/>
            <person name="Antonio M."/>
            <person name="Oren A."/>
            <person name="Chaudhuri R.R."/>
            <person name="La Ragione R."/>
            <person name="Hildebrand F."/>
            <person name="Pallen M.J."/>
        </authorList>
    </citation>
    <scope>NUCLEOTIDE SEQUENCE</scope>
    <source>
        <strain evidence="3">E3-2379</strain>
    </source>
</reference>
<proteinExistence type="predicted"/>
<comment type="caution">
    <text evidence="3">The sequence shown here is derived from an EMBL/GenBank/DDBJ whole genome shotgun (WGS) entry which is preliminary data.</text>
</comment>
<keyword evidence="1" id="KW-0472">Membrane</keyword>
<keyword evidence="1" id="KW-0812">Transmembrane</keyword>
<dbReference type="AlphaFoldDB" id="A0A9D9I026"/>
<accession>A0A9D9I026</accession>
<protein>
    <submittedName>
        <fullName evidence="3">Zf-HC2 domain-containing protein</fullName>
    </submittedName>
</protein>
<organism evidence="3 4">
    <name type="scientific">Candidatus Scybalomonas excrementavium</name>
    <dbReference type="NCBI Taxonomy" id="2840943"/>
    <lineage>
        <taxon>Bacteria</taxon>
        <taxon>Bacillati</taxon>
        <taxon>Bacillota</taxon>
        <taxon>Clostridia</taxon>
        <taxon>Lachnospirales</taxon>
        <taxon>Lachnospiraceae</taxon>
        <taxon>Lachnospiraceae incertae sedis</taxon>
        <taxon>Candidatus Scybalomonas</taxon>
    </lineage>
</organism>
<evidence type="ECO:0000259" key="2">
    <source>
        <dbReference type="Pfam" id="PF13490"/>
    </source>
</evidence>
<dbReference type="EMBL" id="JADIML010000128">
    <property type="protein sequence ID" value="MBO8463180.1"/>
    <property type="molecule type" value="Genomic_DNA"/>
</dbReference>